<dbReference type="RefSeq" id="WP_192040107.1">
    <property type="nucleotide sequence ID" value="NZ_JACYWE010000009.1"/>
</dbReference>
<accession>A0A927JE49</accession>
<evidence type="ECO:0000313" key="3">
    <source>
        <dbReference type="Proteomes" id="UP000642993"/>
    </source>
</evidence>
<dbReference type="AlphaFoldDB" id="A0A927JE49"/>
<feature type="domain" description="DUF306" evidence="1">
    <location>
        <begin position="139"/>
        <end position="248"/>
    </location>
</feature>
<dbReference type="PANTHER" id="PTHR35535">
    <property type="entry name" value="HEAT SHOCK PROTEIN HSLJ"/>
    <property type="match status" value="1"/>
</dbReference>
<evidence type="ECO:0000313" key="2">
    <source>
        <dbReference type="EMBL" id="MBD8507654.1"/>
    </source>
</evidence>
<dbReference type="PANTHER" id="PTHR35535:SF2">
    <property type="entry name" value="DUF306 DOMAIN-CONTAINING PROTEIN"/>
    <property type="match status" value="1"/>
</dbReference>
<comment type="caution">
    <text evidence="2">The sequence shown here is derived from an EMBL/GenBank/DDBJ whole genome shotgun (WGS) entry which is preliminary data.</text>
</comment>
<keyword evidence="3" id="KW-1185">Reference proteome</keyword>
<protein>
    <submittedName>
        <fullName evidence="2">META domain-containing protein</fullName>
    </submittedName>
</protein>
<reference evidence="2" key="1">
    <citation type="submission" date="2020-09" db="EMBL/GenBank/DDBJ databases">
        <title>Hoyosella lacisalsi sp. nov., a halotolerant actinobacterium isolated from soil of Lake Gudzhirganskoe.</title>
        <authorList>
            <person name="Yang Q."/>
            <person name="Guo P.Y."/>
            <person name="Liu S.W."/>
            <person name="Li F.N."/>
            <person name="Sun C.H."/>
        </authorList>
    </citation>
    <scope>NUCLEOTIDE SEQUENCE</scope>
    <source>
        <strain evidence="2">G463</strain>
    </source>
</reference>
<dbReference type="Gene3D" id="2.40.128.270">
    <property type="match status" value="2"/>
</dbReference>
<dbReference type="InterPro" id="IPR053147">
    <property type="entry name" value="Hsp_HslJ-like"/>
</dbReference>
<name>A0A927JE49_9ACTN</name>
<organism evidence="2 3">
    <name type="scientific">Lolliginicoccus lacisalsi</name>
    <dbReference type="NCBI Taxonomy" id="2742202"/>
    <lineage>
        <taxon>Bacteria</taxon>
        <taxon>Bacillati</taxon>
        <taxon>Actinomycetota</taxon>
        <taxon>Actinomycetes</taxon>
        <taxon>Mycobacteriales</taxon>
        <taxon>Hoyosellaceae</taxon>
        <taxon>Lolliginicoccus</taxon>
    </lineage>
</organism>
<proteinExistence type="predicted"/>
<sequence length="255" mass="26587">MIASCGVVVGMVASCGSSDEEEPMAGLEGREFISSSVTGTPIPGGGPMRVEFGEDGTLNATAGCNTAFGGVDLSDGRVRTEQLAMTLIGCSEETAGADEWLNSLFAGEPEWELDGDELVLRTGETTVTLIDREVAEPDQPLVGTTWELRALISEDAITSSASITESGATLRIDEEGRVSGSAGCNNIMGSAQVDGSAVEFSPLATTRMNCSDEKNEVERAVLAVLSAGTVRTTIEADRMTVMSESGDGLEYVAQR</sequence>
<dbReference type="Proteomes" id="UP000642993">
    <property type="component" value="Unassembled WGS sequence"/>
</dbReference>
<dbReference type="InterPro" id="IPR005184">
    <property type="entry name" value="DUF306_Meta_HslJ"/>
</dbReference>
<dbReference type="EMBL" id="JACYWE010000009">
    <property type="protein sequence ID" value="MBD8507654.1"/>
    <property type="molecule type" value="Genomic_DNA"/>
</dbReference>
<dbReference type="InterPro" id="IPR038670">
    <property type="entry name" value="HslJ-like_sf"/>
</dbReference>
<evidence type="ECO:0000259" key="1">
    <source>
        <dbReference type="Pfam" id="PF03724"/>
    </source>
</evidence>
<feature type="domain" description="DUF306" evidence="1">
    <location>
        <begin position="26"/>
        <end position="127"/>
    </location>
</feature>
<gene>
    <name evidence="2" type="ORF">HT102_14295</name>
</gene>
<dbReference type="Pfam" id="PF03724">
    <property type="entry name" value="META"/>
    <property type="match status" value="2"/>
</dbReference>